<evidence type="ECO:0000259" key="1">
    <source>
        <dbReference type="Pfam" id="PF12697"/>
    </source>
</evidence>
<gene>
    <name evidence="2" type="ORF">ACFO60_22805</name>
</gene>
<name>A0ABV9CKP1_9ACTN</name>
<evidence type="ECO:0000313" key="3">
    <source>
        <dbReference type="Proteomes" id="UP001596004"/>
    </source>
</evidence>
<dbReference type="EMBL" id="JBHSFP010000016">
    <property type="protein sequence ID" value="MFC4533608.1"/>
    <property type="molecule type" value="Genomic_DNA"/>
</dbReference>
<keyword evidence="3" id="KW-1185">Reference proteome</keyword>
<dbReference type="Gene3D" id="3.40.50.1820">
    <property type="entry name" value="alpha/beta hydrolase"/>
    <property type="match status" value="1"/>
</dbReference>
<dbReference type="PANTHER" id="PTHR37017">
    <property type="entry name" value="AB HYDROLASE-1 DOMAIN-CONTAINING PROTEIN-RELATED"/>
    <property type="match status" value="1"/>
</dbReference>
<dbReference type="Pfam" id="PF12697">
    <property type="entry name" value="Abhydrolase_6"/>
    <property type="match status" value="1"/>
</dbReference>
<dbReference type="GO" id="GO:0016787">
    <property type="term" value="F:hydrolase activity"/>
    <property type="evidence" value="ECO:0007669"/>
    <property type="project" value="UniProtKB-KW"/>
</dbReference>
<protein>
    <submittedName>
        <fullName evidence="2">Alpha/beta fold hydrolase</fullName>
    </submittedName>
</protein>
<sequence length="236" mass="25501">MPPRTYVLIPGAWHGGWAWRPVAERLRAAGHRAITLTLPGLGDGDDPTGLRLQDAVDHVVNEVERLDLTGVTLVAHSWGGYPMTGAAHRLAGRVAGLVYYSAFVPRPGVSLLGENPPENVALLRSLAEASPTRSIPMNLEFVRQLLMQGAAEDVQRLVTELLTPQPSGYWEDALDIPEVTALGIPARYVLSEEDHALPRPGTEFAARLGVEPVMVPGTHESLLTHPDEVAKALLDD</sequence>
<dbReference type="InterPro" id="IPR000073">
    <property type="entry name" value="AB_hydrolase_1"/>
</dbReference>
<proteinExistence type="predicted"/>
<accession>A0ABV9CKP1</accession>
<comment type="caution">
    <text evidence="2">The sequence shown here is derived from an EMBL/GenBank/DDBJ whole genome shotgun (WGS) entry which is preliminary data.</text>
</comment>
<dbReference type="InterPro" id="IPR029058">
    <property type="entry name" value="AB_hydrolase_fold"/>
</dbReference>
<dbReference type="PANTHER" id="PTHR37017:SF11">
    <property type="entry name" value="ESTERASE_LIPASE_THIOESTERASE DOMAIN-CONTAINING PROTEIN"/>
    <property type="match status" value="1"/>
</dbReference>
<reference evidence="3" key="1">
    <citation type="journal article" date="2019" name="Int. J. Syst. Evol. Microbiol.">
        <title>The Global Catalogue of Microorganisms (GCM) 10K type strain sequencing project: providing services to taxonomists for standard genome sequencing and annotation.</title>
        <authorList>
            <consortium name="The Broad Institute Genomics Platform"/>
            <consortium name="The Broad Institute Genome Sequencing Center for Infectious Disease"/>
            <person name="Wu L."/>
            <person name="Ma J."/>
        </authorList>
    </citation>
    <scope>NUCLEOTIDE SEQUENCE [LARGE SCALE GENOMIC DNA]</scope>
    <source>
        <strain evidence="3">CGMCC 4.7132</strain>
    </source>
</reference>
<dbReference type="InterPro" id="IPR052897">
    <property type="entry name" value="Sec-Metab_Biosynth_Hydrolase"/>
</dbReference>
<dbReference type="Proteomes" id="UP001596004">
    <property type="component" value="Unassembled WGS sequence"/>
</dbReference>
<feature type="domain" description="AB hydrolase-1" evidence="1">
    <location>
        <begin position="7"/>
        <end position="232"/>
    </location>
</feature>
<dbReference type="SUPFAM" id="SSF53474">
    <property type="entry name" value="alpha/beta-Hydrolases"/>
    <property type="match status" value="1"/>
</dbReference>
<dbReference type="RefSeq" id="WP_380843231.1">
    <property type="nucleotide sequence ID" value="NZ_JBHSFP010000016.1"/>
</dbReference>
<keyword evidence="2" id="KW-0378">Hydrolase</keyword>
<evidence type="ECO:0000313" key="2">
    <source>
        <dbReference type="EMBL" id="MFC4533608.1"/>
    </source>
</evidence>
<organism evidence="2 3">
    <name type="scientific">Sphaerisporangium dianthi</name>
    <dbReference type="NCBI Taxonomy" id="1436120"/>
    <lineage>
        <taxon>Bacteria</taxon>
        <taxon>Bacillati</taxon>
        <taxon>Actinomycetota</taxon>
        <taxon>Actinomycetes</taxon>
        <taxon>Streptosporangiales</taxon>
        <taxon>Streptosporangiaceae</taxon>
        <taxon>Sphaerisporangium</taxon>
    </lineage>
</organism>